<dbReference type="Proteomes" id="UP000005723">
    <property type="component" value="Unassembled WGS sequence"/>
</dbReference>
<sequence>MALYADFRRFCRSAQVILPLPPAENAIIRAALLIISCPAGC</sequence>
<protein>
    <submittedName>
        <fullName evidence="1">Uncharacterized protein</fullName>
    </submittedName>
</protein>
<evidence type="ECO:0000313" key="1">
    <source>
        <dbReference type="EMBL" id="EFE94972.1"/>
    </source>
</evidence>
<dbReference type="STRING" id="667129.HMPREF0758_3406"/>
<organism evidence="1 2">
    <name type="scientific">Serratia odorifera DSM 4582</name>
    <dbReference type="NCBI Taxonomy" id="667129"/>
    <lineage>
        <taxon>Bacteria</taxon>
        <taxon>Pseudomonadati</taxon>
        <taxon>Pseudomonadota</taxon>
        <taxon>Gammaproteobacteria</taxon>
        <taxon>Enterobacterales</taxon>
        <taxon>Yersiniaceae</taxon>
        <taxon>Serratia</taxon>
    </lineage>
</organism>
<reference evidence="1 2" key="1">
    <citation type="submission" date="2010-01" db="EMBL/GenBank/DDBJ databases">
        <authorList>
            <person name="Muzny D."/>
            <person name="Qin X."/>
            <person name="Deng J."/>
            <person name="Jiang H."/>
            <person name="Liu Y."/>
            <person name="Qu J."/>
            <person name="Song X.-Z."/>
            <person name="Zhang L."/>
            <person name="Thornton R."/>
            <person name="Coyle M."/>
            <person name="Francisco L."/>
            <person name="Jackson L."/>
            <person name="Javaid M."/>
            <person name="Korchina V."/>
            <person name="Kovar C."/>
            <person name="Mata R."/>
            <person name="Mathew T."/>
            <person name="Ngo R."/>
            <person name="Nguyen L."/>
            <person name="Nguyen N."/>
            <person name="Okwuonu G."/>
            <person name="Ongeri F."/>
            <person name="Pham C."/>
            <person name="Simmons D."/>
            <person name="Wilczek-Boney K."/>
            <person name="Hale W."/>
            <person name="Jakkamsetti A."/>
            <person name="Pham P."/>
            <person name="Ruth R."/>
            <person name="San Lucas F."/>
            <person name="Warren J."/>
            <person name="Zhang J."/>
            <person name="Zhao Z."/>
            <person name="Zhou C."/>
            <person name="Zhu D."/>
            <person name="Lee S."/>
            <person name="Bess C."/>
            <person name="Blankenburg K."/>
            <person name="Forbes L."/>
            <person name="Fu Q."/>
            <person name="Gubbala S."/>
            <person name="Hirani K."/>
            <person name="Jayaseelan J.C."/>
            <person name="Lara F."/>
            <person name="Munidasa M."/>
            <person name="Palculict T."/>
            <person name="Patil S."/>
            <person name="Pu L.-L."/>
            <person name="Saada N."/>
            <person name="Tang L."/>
            <person name="Weissenberger G."/>
            <person name="Zhu Y."/>
            <person name="Hemphill L."/>
            <person name="Shang Y."/>
            <person name="Youmans B."/>
            <person name="Ayvaz T."/>
            <person name="Ross M."/>
            <person name="Santibanez J."/>
            <person name="Aqrawi P."/>
            <person name="Gross S."/>
            <person name="Joshi V."/>
            <person name="Fowler G."/>
            <person name="Nazareth L."/>
            <person name="Reid J."/>
            <person name="Worley K."/>
            <person name="Petrosino J."/>
            <person name="Highlander S."/>
            <person name="Gibbs R."/>
        </authorList>
    </citation>
    <scope>NUCLEOTIDE SEQUENCE [LARGE SCALE GENOMIC DNA]</scope>
    <source>
        <strain evidence="1 2">DSM 4582</strain>
    </source>
</reference>
<evidence type="ECO:0000313" key="2">
    <source>
        <dbReference type="Proteomes" id="UP000005723"/>
    </source>
</evidence>
<keyword evidence="2" id="KW-1185">Reference proteome</keyword>
<dbReference type="HOGENOM" id="CLU_3276555_0_0_6"/>
<dbReference type="EMBL" id="ADBY01000050">
    <property type="protein sequence ID" value="EFE94972.1"/>
    <property type="molecule type" value="Genomic_DNA"/>
</dbReference>
<accession>D4E5F6</accession>
<gene>
    <name evidence="1" type="ORF">HMPREF0758_3406</name>
</gene>
<name>D4E5F6_SEROD</name>
<dbReference type="AlphaFoldDB" id="D4E5F6"/>
<comment type="caution">
    <text evidence="1">The sequence shown here is derived from an EMBL/GenBank/DDBJ whole genome shotgun (WGS) entry which is preliminary data.</text>
</comment>
<proteinExistence type="predicted"/>